<dbReference type="InterPro" id="IPR002758">
    <property type="entry name" value="Cation_antiport_E"/>
</dbReference>
<feature type="transmembrane region" description="Helical" evidence="8">
    <location>
        <begin position="7"/>
        <end position="34"/>
    </location>
</feature>
<protein>
    <submittedName>
        <fullName evidence="9">Na+/H+ antiporter subunit E</fullName>
    </submittedName>
</protein>
<keyword evidence="3" id="KW-0050">Antiport</keyword>
<keyword evidence="3" id="KW-0813">Transport</keyword>
<proteinExistence type="inferred from homology"/>
<evidence type="ECO:0000256" key="5">
    <source>
        <dbReference type="ARBA" id="ARBA00022692"/>
    </source>
</evidence>
<feature type="transmembrane region" description="Helical" evidence="8">
    <location>
        <begin position="54"/>
        <end position="80"/>
    </location>
</feature>
<dbReference type="GO" id="GO:0015297">
    <property type="term" value="F:antiporter activity"/>
    <property type="evidence" value="ECO:0007669"/>
    <property type="project" value="UniProtKB-KW"/>
</dbReference>
<reference evidence="9 10" key="1">
    <citation type="submission" date="2018-04" db="EMBL/GenBank/DDBJ databases">
        <title>Camelliibacillus theae gen. nov., sp. nov., isolated from Pu'er tea.</title>
        <authorList>
            <person name="Niu L."/>
        </authorList>
    </citation>
    <scope>NUCLEOTIDE SEQUENCE [LARGE SCALE GENOMIC DNA]</scope>
    <source>
        <strain evidence="9 10">T8</strain>
    </source>
</reference>
<evidence type="ECO:0000313" key="9">
    <source>
        <dbReference type="EMBL" id="PWA12754.1"/>
    </source>
</evidence>
<evidence type="ECO:0000256" key="3">
    <source>
        <dbReference type="ARBA" id="ARBA00022449"/>
    </source>
</evidence>
<sequence>MPKQILLNFFLALLWMFLTVNYSLTALIIGYLLGLGLLFMMRRFFKERFYLERVWAVIVLFFIFQRELLLSNIQVLMLVLRPRLTIKPAIFALETDLKEDWEITLLSSLITLTPGTLVIDVSHDQKTLYIHALDVSDIDEAIHSIKTTFEKAIIEVSRP</sequence>
<dbReference type="NCBIfam" id="NF009292">
    <property type="entry name" value="PRK12651.1-3"/>
    <property type="match status" value="1"/>
</dbReference>
<evidence type="ECO:0000256" key="8">
    <source>
        <dbReference type="SAM" id="Phobius"/>
    </source>
</evidence>
<comment type="caution">
    <text evidence="9">The sequence shown here is derived from an EMBL/GenBank/DDBJ whole genome shotgun (WGS) entry which is preliminary data.</text>
</comment>
<evidence type="ECO:0000256" key="7">
    <source>
        <dbReference type="ARBA" id="ARBA00023136"/>
    </source>
</evidence>
<evidence type="ECO:0000313" key="10">
    <source>
        <dbReference type="Proteomes" id="UP000245998"/>
    </source>
</evidence>
<dbReference type="Proteomes" id="UP000245998">
    <property type="component" value="Unassembled WGS sequence"/>
</dbReference>
<dbReference type="RefSeq" id="WP_116553745.1">
    <property type="nucleotide sequence ID" value="NZ_QCZG01000006.1"/>
</dbReference>
<keyword evidence="7 8" id="KW-0472">Membrane</keyword>
<keyword evidence="5 8" id="KW-0812">Transmembrane</keyword>
<keyword evidence="10" id="KW-1185">Reference proteome</keyword>
<comment type="subcellular location">
    <subcellularLocation>
        <location evidence="1">Cell membrane</location>
        <topology evidence="1">Multi-pass membrane protein</topology>
    </subcellularLocation>
</comment>
<evidence type="ECO:0000256" key="6">
    <source>
        <dbReference type="ARBA" id="ARBA00022989"/>
    </source>
</evidence>
<dbReference type="AlphaFoldDB" id="A0A2U1K6C6"/>
<dbReference type="PANTHER" id="PTHR34584">
    <property type="entry name" value="NA(+)/H(+) ANTIPORTER SUBUNIT E1"/>
    <property type="match status" value="1"/>
</dbReference>
<dbReference type="GO" id="GO:0005886">
    <property type="term" value="C:plasma membrane"/>
    <property type="evidence" value="ECO:0007669"/>
    <property type="project" value="UniProtKB-SubCell"/>
</dbReference>
<name>A0A2U1K6C6_9BACI</name>
<keyword evidence="6 8" id="KW-1133">Transmembrane helix</keyword>
<dbReference type="EMBL" id="QCZG01000006">
    <property type="protein sequence ID" value="PWA12754.1"/>
    <property type="molecule type" value="Genomic_DNA"/>
</dbReference>
<dbReference type="PANTHER" id="PTHR34584:SF1">
    <property type="entry name" value="NA(+)_H(+) ANTIPORTER SUBUNIT E1"/>
    <property type="match status" value="1"/>
</dbReference>
<dbReference type="GO" id="GO:0008324">
    <property type="term" value="F:monoatomic cation transmembrane transporter activity"/>
    <property type="evidence" value="ECO:0007669"/>
    <property type="project" value="InterPro"/>
</dbReference>
<organism evidence="9 10">
    <name type="scientific">Pueribacillus theae</name>
    <dbReference type="NCBI Taxonomy" id="2171751"/>
    <lineage>
        <taxon>Bacteria</taxon>
        <taxon>Bacillati</taxon>
        <taxon>Bacillota</taxon>
        <taxon>Bacilli</taxon>
        <taxon>Bacillales</taxon>
        <taxon>Bacillaceae</taxon>
        <taxon>Pueribacillus</taxon>
    </lineage>
</organism>
<gene>
    <name evidence="9" type="ORF">DCC39_04785</name>
</gene>
<evidence type="ECO:0000256" key="2">
    <source>
        <dbReference type="ARBA" id="ARBA00006228"/>
    </source>
</evidence>
<dbReference type="OrthoDB" id="9800498at2"/>
<dbReference type="PIRSF" id="PIRSF019239">
    <property type="entry name" value="MrpE"/>
    <property type="match status" value="1"/>
</dbReference>
<evidence type="ECO:0000256" key="4">
    <source>
        <dbReference type="ARBA" id="ARBA00022475"/>
    </source>
</evidence>
<comment type="similarity">
    <text evidence="2">Belongs to the CPA3 antiporters (TC 2.A.63) subunit E family.</text>
</comment>
<accession>A0A2U1K6C6</accession>
<dbReference type="Pfam" id="PF01899">
    <property type="entry name" value="MNHE"/>
    <property type="match status" value="1"/>
</dbReference>
<evidence type="ECO:0000256" key="1">
    <source>
        <dbReference type="ARBA" id="ARBA00004651"/>
    </source>
</evidence>
<keyword evidence="4" id="KW-1003">Cell membrane</keyword>